<sequence>MTVKNIIYLSDVAADDGPRIGNKALRLAQLLQAGFPVAPGFCISVTAAAQWRSALHEEVLAAYRALGSGTVAVRSSALDEDGVSASYAGVYSSILGVDGEAALLVAIEHCLAAWHTPAARHYRKAQGAAEAFSLAILIQKLVPAIAAGVAYTCDPLAPNRHRVLINAVWGLAEPLASGRVAADSFQLSRHGKLLGRTVVAKTTELGPCGESPVSPERVLVPCLSPRQAAAVTRLALRAEAFFGTPQDVEFAVTPEEVWVVQSRPVVALRKTETNPLDALICSERQRLVRKFARLRRQGILHGHELVLSNGNVGELLPTPSAMSFGLFRRLFAGRHGAIVVGRQRLGYRFDARCVEHLYELVVGQPYFNLEVDAATFNYGIAPPVDHYLARVLAQPELANYPELKLYGEADAQPQAAAFRAQLGAAAENFLQRFACDIEPGLRLAKPEWHTLSPSATVTAITRLISQLRRGPCVEFVIAARLGFYFAGRLRTGLLRWFGDEGEHLCAALLAALPGSLVTRQCLWLETLGDGRLARAEFLAAYGHSADNELELSEPRLSECPDKLDAMLHELHASGRHPAADFAQQVARRQAAEQSLETRLIALGASPDQRTQLRADLDFAQQLLPLRETIKHHYTVGHGEIRTALLHLARCLGWNAEFIFQLRPDELRRTLREPQHLLLLAQRRNEERELARQALRQRRLPSVIFGSRLHALGQLPELAHGSLWRGAGLSAGQVRGVARVVDADTDGAALLAGQFSGDEILVLRAANLGLAPLFRMVAGLIVEVGGLLAHSACQAREAGIPAVVLPDATRLIADGALLWLDGSSGEVTLASDHPGVTNEFRQERSHAML</sequence>
<keyword evidence="3" id="KW-0808">Transferase</keyword>
<dbReference type="EC" id="2.7.9.2" evidence="3"/>
<dbReference type="InterPro" id="IPR002192">
    <property type="entry name" value="PPDK_AMP/ATP-bd"/>
</dbReference>
<dbReference type="AlphaFoldDB" id="A0A1J5S1C0"/>
<evidence type="ECO:0000259" key="1">
    <source>
        <dbReference type="Pfam" id="PF00391"/>
    </source>
</evidence>
<dbReference type="SUPFAM" id="SSF52009">
    <property type="entry name" value="Phosphohistidine domain"/>
    <property type="match status" value="1"/>
</dbReference>
<dbReference type="Pfam" id="PF01326">
    <property type="entry name" value="PPDK_N"/>
    <property type="match status" value="1"/>
</dbReference>
<dbReference type="EMBL" id="MLJW01000123">
    <property type="protein sequence ID" value="OIQ98084.1"/>
    <property type="molecule type" value="Genomic_DNA"/>
</dbReference>
<dbReference type="Gene3D" id="3.30.1490.20">
    <property type="entry name" value="ATP-grasp fold, A domain"/>
    <property type="match status" value="2"/>
</dbReference>
<proteinExistence type="predicted"/>
<dbReference type="GO" id="GO:0005524">
    <property type="term" value="F:ATP binding"/>
    <property type="evidence" value="ECO:0007669"/>
    <property type="project" value="InterPro"/>
</dbReference>
<dbReference type="Gene3D" id="3.50.30.10">
    <property type="entry name" value="Phosphohistidine domain"/>
    <property type="match status" value="1"/>
</dbReference>
<reference evidence="3" key="1">
    <citation type="submission" date="2016-10" db="EMBL/GenBank/DDBJ databases">
        <title>Sequence of Gallionella enrichment culture.</title>
        <authorList>
            <person name="Poehlein A."/>
            <person name="Muehling M."/>
            <person name="Daniel R."/>
        </authorList>
    </citation>
    <scope>NUCLEOTIDE SEQUENCE</scope>
</reference>
<dbReference type="InterPro" id="IPR008279">
    <property type="entry name" value="PEP-util_enz_mobile_dom"/>
</dbReference>
<evidence type="ECO:0000259" key="2">
    <source>
        <dbReference type="Pfam" id="PF01326"/>
    </source>
</evidence>
<dbReference type="Gene3D" id="3.30.470.20">
    <property type="entry name" value="ATP-grasp fold, B domain"/>
    <property type="match status" value="1"/>
</dbReference>
<protein>
    <submittedName>
        <fullName evidence="3">Phosphoenolpyruvate synthase</fullName>
        <ecNumber evidence="3">2.7.9.2</ecNumber>
    </submittedName>
</protein>
<accession>A0A1J5S1C0</accession>
<organism evidence="3">
    <name type="scientific">mine drainage metagenome</name>
    <dbReference type="NCBI Taxonomy" id="410659"/>
    <lineage>
        <taxon>unclassified sequences</taxon>
        <taxon>metagenomes</taxon>
        <taxon>ecological metagenomes</taxon>
    </lineage>
</organism>
<comment type="caution">
    <text evidence="3">The sequence shown here is derived from an EMBL/GenBank/DDBJ whole genome shotgun (WGS) entry which is preliminary data.</text>
</comment>
<dbReference type="PANTHER" id="PTHR43615:SF1">
    <property type="entry name" value="PPDK_N DOMAIN-CONTAINING PROTEIN"/>
    <property type="match status" value="1"/>
</dbReference>
<keyword evidence="3" id="KW-0670">Pyruvate</keyword>
<dbReference type="GO" id="GO:0008986">
    <property type="term" value="F:pyruvate, water dikinase activity"/>
    <property type="evidence" value="ECO:0007669"/>
    <property type="project" value="UniProtKB-EC"/>
</dbReference>
<dbReference type="SUPFAM" id="SSF56059">
    <property type="entry name" value="Glutathione synthetase ATP-binding domain-like"/>
    <property type="match status" value="1"/>
</dbReference>
<name>A0A1J5S1C0_9ZZZZ</name>
<evidence type="ECO:0000313" key="3">
    <source>
        <dbReference type="EMBL" id="OIQ98084.1"/>
    </source>
</evidence>
<feature type="domain" description="Pyruvate phosphate dikinase AMP/ATP-binding" evidence="2">
    <location>
        <begin position="49"/>
        <end position="272"/>
    </location>
</feature>
<dbReference type="InterPro" id="IPR013815">
    <property type="entry name" value="ATP_grasp_subdomain_1"/>
</dbReference>
<dbReference type="Pfam" id="PF00391">
    <property type="entry name" value="PEP-utilizers"/>
    <property type="match status" value="1"/>
</dbReference>
<dbReference type="InterPro" id="IPR051549">
    <property type="entry name" value="PEP_Utilizing_Enz"/>
</dbReference>
<gene>
    <name evidence="3" type="primary">ppsA_5</name>
    <name evidence="3" type="ORF">GALL_198480</name>
</gene>
<dbReference type="PANTHER" id="PTHR43615">
    <property type="entry name" value="PHOSPHOENOLPYRUVATE SYNTHASE-RELATED"/>
    <property type="match status" value="1"/>
</dbReference>
<feature type="domain" description="PEP-utilising enzyme mobile" evidence="1">
    <location>
        <begin position="757"/>
        <end position="824"/>
    </location>
</feature>
<dbReference type="InterPro" id="IPR036637">
    <property type="entry name" value="Phosphohistidine_dom_sf"/>
</dbReference>